<accession>A0A363NWB0</accession>
<comment type="caution">
    <text evidence="1">The sequence shown here is derived from an EMBL/GenBank/DDBJ whole genome shotgun (WGS) entry which is preliminary data.</text>
</comment>
<sequence length="272" mass="31641">MKRFIIITFYVILFQYCFAQSITDIGRIYINQKNGEYNTFLKKDTQVDSVIVVYKDRLPISLRFYYLDSVKRSIEDFYYLDFPGDRYLLNLAFGKFNIPECPRIALILPPYKKEILKQRKVDTRATLYRDSVKYESIITEAEKDPSFREPTMVTFSANYYQGSKKLQQDFSAFMETLGKSKIPENGSVFLFQGLVKEDGSLSSVKTIIGDNSIYENLLKKWLVNLGKPWKSATQGGRHVKSNMDIFVEVKGEDAEISTCGYHRRPKSYKKIN</sequence>
<dbReference type="Proteomes" id="UP000250831">
    <property type="component" value="Unassembled WGS sequence"/>
</dbReference>
<dbReference type="AlphaFoldDB" id="A0A363NWB0"/>
<reference evidence="1 2" key="1">
    <citation type="submission" date="2018-04" db="EMBL/GenBank/DDBJ databases">
        <title>Sphingobacterium sp. M46 Genome.</title>
        <authorList>
            <person name="Cheng J."/>
            <person name="Li Y."/>
        </authorList>
    </citation>
    <scope>NUCLEOTIDE SEQUENCE [LARGE SCALE GENOMIC DNA]</scope>
    <source>
        <strain evidence="1 2">M46</strain>
    </source>
</reference>
<dbReference type="EMBL" id="QCXX01000002">
    <property type="protein sequence ID" value="PUV25096.1"/>
    <property type="molecule type" value="Genomic_DNA"/>
</dbReference>
<evidence type="ECO:0000313" key="2">
    <source>
        <dbReference type="Proteomes" id="UP000250831"/>
    </source>
</evidence>
<gene>
    <name evidence="1" type="ORF">DCO56_09140</name>
</gene>
<dbReference type="OrthoDB" id="762278at2"/>
<evidence type="ECO:0008006" key="3">
    <source>
        <dbReference type="Google" id="ProtNLM"/>
    </source>
</evidence>
<keyword evidence="2" id="KW-1185">Reference proteome</keyword>
<organism evidence="1 2">
    <name type="scientific">Sphingobacterium athyrii</name>
    <dbReference type="NCBI Taxonomy" id="2152717"/>
    <lineage>
        <taxon>Bacteria</taxon>
        <taxon>Pseudomonadati</taxon>
        <taxon>Bacteroidota</taxon>
        <taxon>Sphingobacteriia</taxon>
        <taxon>Sphingobacteriales</taxon>
        <taxon>Sphingobacteriaceae</taxon>
        <taxon>Sphingobacterium</taxon>
    </lineage>
</organism>
<name>A0A363NWB0_9SPHI</name>
<evidence type="ECO:0000313" key="1">
    <source>
        <dbReference type="EMBL" id="PUV25096.1"/>
    </source>
</evidence>
<proteinExistence type="predicted"/>
<protein>
    <recommendedName>
        <fullName evidence="3">TonB C-terminal domain-containing protein</fullName>
    </recommendedName>
</protein>
<dbReference type="RefSeq" id="WP_108633428.1">
    <property type="nucleotide sequence ID" value="NZ_QCXX01000002.1"/>
</dbReference>